<keyword evidence="4" id="KW-1185">Reference proteome</keyword>
<feature type="compositionally biased region" description="Basic residues" evidence="2">
    <location>
        <begin position="297"/>
        <end position="311"/>
    </location>
</feature>
<dbReference type="PANTHER" id="PTHR33050">
    <property type="entry name" value="REVERSE TRANSCRIPTASE DOMAIN-CONTAINING PROTEIN"/>
    <property type="match status" value="1"/>
</dbReference>
<dbReference type="SUPFAM" id="SSF47823">
    <property type="entry name" value="lambda integrase-like, N-terminal domain"/>
    <property type="match status" value="1"/>
</dbReference>
<dbReference type="Gene3D" id="1.10.150.130">
    <property type="match status" value="1"/>
</dbReference>
<feature type="compositionally biased region" description="Basic and acidic residues" evidence="2">
    <location>
        <begin position="15"/>
        <end position="30"/>
    </location>
</feature>
<evidence type="ECO:0000256" key="1">
    <source>
        <dbReference type="ARBA" id="ARBA00023125"/>
    </source>
</evidence>
<evidence type="ECO:0008006" key="5">
    <source>
        <dbReference type="Google" id="ProtNLM"/>
    </source>
</evidence>
<evidence type="ECO:0000313" key="4">
    <source>
        <dbReference type="Proteomes" id="UP000565441"/>
    </source>
</evidence>
<sequence length="1323" mass="143740">MRATSSHPAPITPLKQDESSDSDDHHHSPERPVSLGEESEQEVPQCNSSDDDAGPPVISADRCPLAFASFPRDPGPPGALSVPFLNLKTALASSAAQAMSSALSSDPHNPTSLAISRGATHTTGALAASSSGTGFLSVPVPAVPSSILNSHPSFAAPPAQPSVAIPSERTPALRSTQAPPIPIPLSLPSCLPAFSASDVADAHSFVHSVLNPPPVPSAAPAAVAEGSTSKPRPRAGKERARSPGLHQSTVDKVEAALRNAVAVSCSQHVPNPRPMHALPPRPPHTGEPSLTPSHVPSKSHRTSHSSHRVHNPKPSQPPPRSQANASQPLASPASFTPRDPLPRSACGASRSRSGFPTPSPLNHRGSDTTTPAPTCPRASSSTTSSGASSGRLLHESELEDILLRYGRQLLKEAASLTPPLGGATPAPSSWPSGASLSNARFDSDGHPPEMASFPRVSYGLPPNAALLAERSSMPPPPGPHNDHHYAPPGGHTRPSFQPYKDAFPAPMTNAFPSFAARDYHRARFTHVASEFPRGRDAVYALDPNEIVIPETVISILRKGWWDYIPLDALTNEACHSAAFGSLKQEDTTLGINERGHIMQRSILIDARKEKHMDCSTWKQASDNFLFALRDHLIIFDSHGRPDPSATSYVISSFEVHFKYLKARGDIDTNFPSYLLYCIFVRCQWLAHRHTGKPPVPIHVFQTEVFSDIERKRMNRRVDSLTAVAASSSSRSFHSSSNTSDRSAAQKGEAPSAKSKSSQPYTSDRGKVTIFCIILSKDQMANGATHRDTCTAGASMVPRDVPEAKPASITMPARAVALVSMARNAVLAERYLPISTPLKHWCGKALLEEFGFSLGLENFVLDHTFLPPNHYKSQLHHDFIIQKYAEEIRLGRVSPGYPPSLFFEISGHYRTAPLHVIERTPGKLRITVDHSFPRDNPLIPSVNSCIDSKRFQCAWGTFSECYLLVADAPPGTEVSVFDVESAFRIIPTHPLDRTATALLINGLVHLDGRLNFGLCPAPGIFELVADAIVWIFLNKGIEALLKWVDDFIFFRYPRRRLANGTPVYSYDEALIWSIAEDLGWPWAPEKFVPFSTRFSYIGFEWSLEEKTVQLPLRKRTKYLAKLSDWALGAFVSLQAAESLIEGKTLELPEVEATIANAWRPSTVTRYSQSIDEFLLFCSQNGIPPSLCLPAAEDLLCAFAASFAGVLAGRTIRNKCSVLRQWHISNNLPWLGGMQLGYVIKGAENTRPRSSVRPLRPAVTEDMLHCLNASLDPASSEDACIMFLATTAFWGQIQLGELLPDREVGYSALRFPVWSDLGAPNPAAY</sequence>
<feature type="compositionally biased region" description="Low complexity" evidence="2">
    <location>
        <begin position="730"/>
        <end position="742"/>
    </location>
</feature>
<dbReference type="InterPro" id="IPR010998">
    <property type="entry name" value="Integrase_recombinase_N"/>
</dbReference>
<protein>
    <recommendedName>
        <fullName evidence="5">Reverse transcriptase domain-containing protein</fullName>
    </recommendedName>
</protein>
<dbReference type="OrthoDB" id="2678913at2759"/>
<comment type="caution">
    <text evidence="3">The sequence shown here is derived from an EMBL/GenBank/DDBJ whole genome shotgun (WGS) entry which is preliminary data.</text>
</comment>
<feature type="compositionally biased region" description="Low complexity" evidence="2">
    <location>
        <begin position="368"/>
        <end position="389"/>
    </location>
</feature>
<dbReference type="EMBL" id="JAACJP010000001">
    <property type="protein sequence ID" value="KAF5387867.1"/>
    <property type="molecule type" value="Genomic_DNA"/>
</dbReference>
<evidence type="ECO:0000313" key="3">
    <source>
        <dbReference type="EMBL" id="KAF5387867.1"/>
    </source>
</evidence>
<evidence type="ECO:0000256" key="2">
    <source>
        <dbReference type="SAM" id="MobiDB-lite"/>
    </source>
</evidence>
<feature type="region of interest" description="Disordered" evidence="2">
    <location>
        <begin position="1"/>
        <end position="60"/>
    </location>
</feature>
<feature type="region of interest" description="Disordered" evidence="2">
    <location>
        <begin position="467"/>
        <end position="493"/>
    </location>
</feature>
<feature type="compositionally biased region" description="Pro residues" evidence="2">
    <location>
        <begin position="271"/>
        <end position="285"/>
    </location>
</feature>
<dbReference type="Proteomes" id="UP000565441">
    <property type="component" value="Unassembled WGS sequence"/>
</dbReference>
<gene>
    <name evidence="3" type="ORF">D9615_000290</name>
</gene>
<reference evidence="3 4" key="1">
    <citation type="journal article" date="2020" name="ISME J.">
        <title>Uncovering the hidden diversity of litter-decomposition mechanisms in mushroom-forming fungi.</title>
        <authorList>
            <person name="Floudas D."/>
            <person name="Bentzer J."/>
            <person name="Ahren D."/>
            <person name="Johansson T."/>
            <person name="Persson P."/>
            <person name="Tunlid A."/>
        </authorList>
    </citation>
    <scope>NUCLEOTIDE SEQUENCE [LARGE SCALE GENOMIC DNA]</scope>
    <source>
        <strain evidence="3 4">CBS 661.87</strain>
    </source>
</reference>
<proteinExistence type="predicted"/>
<accession>A0A8H5HQW0</accession>
<feature type="region of interest" description="Disordered" evidence="2">
    <location>
        <begin position="730"/>
        <end position="762"/>
    </location>
</feature>
<organism evidence="3 4">
    <name type="scientific">Tricholomella constricta</name>
    <dbReference type="NCBI Taxonomy" id="117010"/>
    <lineage>
        <taxon>Eukaryota</taxon>
        <taxon>Fungi</taxon>
        <taxon>Dikarya</taxon>
        <taxon>Basidiomycota</taxon>
        <taxon>Agaricomycotina</taxon>
        <taxon>Agaricomycetes</taxon>
        <taxon>Agaricomycetidae</taxon>
        <taxon>Agaricales</taxon>
        <taxon>Tricholomatineae</taxon>
        <taxon>Lyophyllaceae</taxon>
        <taxon>Tricholomella</taxon>
    </lineage>
</organism>
<dbReference type="InterPro" id="IPR043502">
    <property type="entry name" value="DNA/RNA_pol_sf"/>
</dbReference>
<feature type="region of interest" description="Disordered" evidence="2">
    <location>
        <begin position="416"/>
        <end position="455"/>
    </location>
</feature>
<feature type="compositionally biased region" description="Low complexity" evidence="2">
    <location>
        <begin position="343"/>
        <end position="354"/>
    </location>
</feature>
<keyword evidence="1" id="KW-0238">DNA-binding</keyword>
<feature type="compositionally biased region" description="Polar residues" evidence="2">
    <location>
        <begin position="426"/>
        <end position="440"/>
    </location>
</feature>
<dbReference type="GO" id="GO:0003677">
    <property type="term" value="F:DNA binding"/>
    <property type="evidence" value="ECO:0007669"/>
    <property type="project" value="UniProtKB-KW"/>
</dbReference>
<feature type="region of interest" description="Disordered" evidence="2">
    <location>
        <begin position="216"/>
        <end position="249"/>
    </location>
</feature>
<name>A0A8H5HQW0_9AGAR</name>
<dbReference type="PANTHER" id="PTHR33050:SF7">
    <property type="entry name" value="RIBONUCLEASE H"/>
    <property type="match status" value="1"/>
</dbReference>
<feature type="region of interest" description="Disordered" evidence="2">
    <location>
        <begin position="266"/>
        <end position="392"/>
    </location>
</feature>
<dbReference type="InterPro" id="IPR052055">
    <property type="entry name" value="Hepadnavirus_pol/RT"/>
</dbReference>
<dbReference type="SUPFAM" id="SSF56672">
    <property type="entry name" value="DNA/RNA polymerases"/>
    <property type="match status" value="1"/>
</dbReference>